<evidence type="ECO:0000313" key="5">
    <source>
        <dbReference type="Proteomes" id="UP001447188"/>
    </source>
</evidence>
<dbReference type="EMBL" id="JBBBZM010000015">
    <property type="protein sequence ID" value="KAL0639022.1"/>
    <property type="molecule type" value="Genomic_DNA"/>
</dbReference>
<gene>
    <name evidence="4" type="ORF">Q9L58_001903</name>
</gene>
<comment type="caution">
    <text evidence="4">The sequence shown here is derived from an EMBL/GenBank/DDBJ whole genome shotgun (WGS) entry which is preliminary data.</text>
</comment>
<feature type="region of interest" description="Disordered" evidence="2">
    <location>
        <begin position="16"/>
        <end position="47"/>
    </location>
</feature>
<name>A0ABR3GSX9_9PEZI</name>
<accession>A0ABR3GSX9</accession>
<evidence type="ECO:0000256" key="1">
    <source>
        <dbReference type="SAM" id="Coils"/>
    </source>
</evidence>
<keyword evidence="5" id="KW-1185">Reference proteome</keyword>
<feature type="transmembrane region" description="Helical" evidence="3">
    <location>
        <begin position="1120"/>
        <end position="1138"/>
    </location>
</feature>
<feature type="coiled-coil region" evidence="1">
    <location>
        <begin position="828"/>
        <end position="916"/>
    </location>
</feature>
<feature type="coiled-coil region" evidence="1">
    <location>
        <begin position="971"/>
        <end position="1003"/>
    </location>
</feature>
<keyword evidence="3" id="KW-0812">Transmembrane</keyword>
<sequence>MESSIVPRRTRMTSVASVEYINTPPTIKTSDDTIRTGSSDEDTSVSDQELEIDMTPLLATEPPLAPRQIEKTRQTVVTDKEGIIGSSGSSHHTEVEFHEEIFDYKLSWALESDEEGSFEGGVDWTCDGVEIPYYREIPDGEEVDHGAEPSMVLTAHQIENLGRRLAPLRKSSRPGSPVAVTDRGAPDNKHFFAANIIGADTEQSASGVSAMAAPQPSSHVRTAQSIVESVASCLNIAIDVPTKHHPSNNVGTARNIMDPIASCFNIGASIPSPQDPVQTEYSFSDPDVEAIATTGPRKFRFCMSVAPEITTDILKPQIVHKGEVKKIFAASSIPISEQRLTPDSEDWQTLLSRAGVPGTPNDTYPMFESDARLLLASAAIPYTGDVGMGDFGWLDIATIDFNTILEPQLAMANYLPMVGEVCACSGPVIGSFVNGVEGTQFATSNAIQQAPEQITIFDHSDMELILYDVPEEIPEALVGECGNAFQQRVSTTEFTILPGYGLRHQVVPDSLESDDSNLGDCLSTLSTYPPPSSRSLQPVSNFSLHGPEGGNDDQTIMAAWFSLVEPETINIDRDINSVLLPGPNATPISSELSVPTIPPMSPILQTSTSPTTGKVVNDDMIDLPRKLLDAAQLTFGPLSSTSSGGDPNESIEIASSQCISSPTSSLLAPCNEVKQVAGEVSEIFNSDSLNEAARNPTFLELLDVAQSSLEPLPSSPGGDSSGHTMIPCTSPSTSVLLAPDDDVEQVVGDVPETINSIDRDETVEIDISNLEIFEPSVRGEQTNLEFTELNHEETVSLPVHPASEVQNHQSRTATQQREWSERKKEILIRKLVSQTRDLAEERMEYEQAESERSRLHCAQIARLNSELEERKREEARCMEELLSRQEVEIGELAKELKIAREEEEELRKEGERKDMEYARKKLEWEKAIRKDERKLVQSRTVEALKTMSDAYQAPDSGQVSCGSWAKKVPGIGELAKELKMARAEEAELRKEDERKDMEYARKKREREKAIRKDERKMVQSRNVEALKTMSDAYQAPDSGHVSCSSWAKKVPGKLGESTAVVPVPANTSVTATIHPLISPSSFSVAGGRKTKTPLSLSTRLDVPVGRPSLEWLQIDTLENLYSVALGLLLIITMGVYLIAADNYIFNITLMGSCIGLSVFRDRHYSCRGCSVDVASGLVQLAGGVLFVCAVVSLAGFSWLNTISMSLKRRGPVNAGVSEDINVDDVLWEDLTDVTGLVVDKVSKARVDTVDVVGAVTREEPVMIPARNGEWTILEENRAYESLADVILGPAKLPSSCERYNFGVGAGEVAMVVEKLGCEEIGFNESFGIAGGPGTAIGIGNGAMVLLWAVGGYRALMAWKRM</sequence>
<protein>
    <submittedName>
        <fullName evidence="4">Uncharacterized protein</fullName>
    </submittedName>
</protein>
<reference evidence="4 5" key="1">
    <citation type="submission" date="2024-02" db="EMBL/GenBank/DDBJ databases">
        <title>Discinaceae phylogenomics.</title>
        <authorList>
            <person name="Dirks A.C."/>
            <person name="James T.Y."/>
        </authorList>
    </citation>
    <scope>NUCLEOTIDE SEQUENCE [LARGE SCALE GENOMIC DNA]</scope>
    <source>
        <strain evidence="4 5">ACD0624</strain>
    </source>
</reference>
<evidence type="ECO:0000313" key="4">
    <source>
        <dbReference type="EMBL" id="KAL0639022.1"/>
    </source>
</evidence>
<evidence type="ECO:0000256" key="3">
    <source>
        <dbReference type="SAM" id="Phobius"/>
    </source>
</evidence>
<proteinExistence type="predicted"/>
<keyword evidence="3" id="KW-0472">Membrane</keyword>
<dbReference type="Proteomes" id="UP001447188">
    <property type="component" value="Unassembled WGS sequence"/>
</dbReference>
<organism evidence="4 5">
    <name type="scientific">Discina gigas</name>
    <dbReference type="NCBI Taxonomy" id="1032678"/>
    <lineage>
        <taxon>Eukaryota</taxon>
        <taxon>Fungi</taxon>
        <taxon>Dikarya</taxon>
        <taxon>Ascomycota</taxon>
        <taxon>Pezizomycotina</taxon>
        <taxon>Pezizomycetes</taxon>
        <taxon>Pezizales</taxon>
        <taxon>Discinaceae</taxon>
        <taxon>Discina</taxon>
    </lineage>
</organism>
<feature type="transmembrane region" description="Helical" evidence="3">
    <location>
        <begin position="1180"/>
        <end position="1199"/>
    </location>
</feature>
<keyword evidence="1" id="KW-0175">Coiled coil</keyword>
<keyword evidence="3" id="KW-1133">Transmembrane helix</keyword>
<evidence type="ECO:0000256" key="2">
    <source>
        <dbReference type="SAM" id="MobiDB-lite"/>
    </source>
</evidence>